<comment type="caution">
    <text evidence="3">The sequence shown here is derived from an EMBL/GenBank/DDBJ whole genome shotgun (WGS) entry which is preliminary data.</text>
</comment>
<dbReference type="SUPFAM" id="SSF53474">
    <property type="entry name" value="alpha/beta-Hydrolases"/>
    <property type="match status" value="1"/>
</dbReference>
<accession>A0A943D9I9</accession>
<feature type="domain" description="BD-FAE-like" evidence="2">
    <location>
        <begin position="31"/>
        <end position="217"/>
    </location>
</feature>
<dbReference type="Proteomes" id="UP000759273">
    <property type="component" value="Unassembled WGS sequence"/>
</dbReference>
<dbReference type="PANTHER" id="PTHR48081:SF6">
    <property type="entry name" value="PEPTIDASE S9 PROLYL OLIGOPEPTIDASE CATALYTIC DOMAIN-CONTAINING PROTEIN"/>
    <property type="match status" value="1"/>
</dbReference>
<organism evidence="3 4">
    <name type="scientific">Subdoligranulum variabile</name>
    <dbReference type="NCBI Taxonomy" id="214851"/>
    <lineage>
        <taxon>Bacteria</taxon>
        <taxon>Bacillati</taxon>
        <taxon>Bacillota</taxon>
        <taxon>Clostridia</taxon>
        <taxon>Eubacteriales</taxon>
        <taxon>Oscillospiraceae</taxon>
        <taxon>Subdoligranulum</taxon>
    </lineage>
</organism>
<protein>
    <submittedName>
        <fullName evidence="3">Alpha/beta hydrolase</fullName>
    </submittedName>
</protein>
<dbReference type="GO" id="GO:0016787">
    <property type="term" value="F:hydrolase activity"/>
    <property type="evidence" value="ECO:0007669"/>
    <property type="project" value="UniProtKB-KW"/>
</dbReference>
<dbReference type="InterPro" id="IPR050300">
    <property type="entry name" value="GDXG_lipolytic_enzyme"/>
</dbReference>
<reference evidence="3" key="1">
    <citation type="submission" date="2021-02" db="EMBL/GenBank/DDBJ databases">
        <title>Infant gut strain persistence is associated with maternal origin, phylogeny, and functional potential including surface adhesion and iron acquisition.</title>
        <authorList>
            <person name="Lou Y.C."/>
        </authorList>
    </citation>
    <scope>NUCLEOTIDE SEQUENCE</scope>
    <source>
        <strain evidence="3">L3_101_000M1_dasL3_101_000M1_concoct_87</strain>
    </source>
</reference>
<gene>
    <name evidence="3" type="ORF">KHY36_06635</name>
</gene>
<evidence type="ECO:0000256" key="1">
    <source>
        <dbReference type="ARBA" id="ARBA00022801"/>
    </source>
</evidence>
<dbReference type="PANTHER" id="PTHR48081">
    <property type="entry name" value="AB HYDROLASE SUPERFAMILY PROTEIN C4A8.06C"/>
    <property type="match status" value="1"/>
</dbReference>
<evidence type="ECO:0000313" key="3">
    <source>
        <dbReference type="EMBL" id="MBS5332186.1"/>
    </source>
</evidence>
<dbReference type="Pfam" id="PF20434">
    <property type="entry name" value="BD-FAE"/>
    <property type="match status" value="1"/>
</dbReference>
<proteinExistence type="predicted"/>
<dbReference type="InterPro" id="IPR049492">
    <property type="entry name" value="BD-FAE-like_dom"/>
</dbReference>
<dbReference type="Gene3D" id="3.40.50.1820">
    <property type="entry name" value="alpha/beta hydrolase"/>
    <property type="match status" value="1"/>
</dbReference>
<keyword evidence="1 3" id="KW-0378">Hydrolase</keyword>
<evidence type="ECO:0000313" key="4">
    <source>
        <dbReference type="Proteomes" id="UP000759273"/>
    </source>
</evidence>
<name>A0A943D9I9_9FIRM</name>
<evidence type="ECO:0000259" key="2">
    <source>
        <dbReference type="Pfam" id="PF20434"/>
    </source>
</evidence>
<sequence>MQFYTHTLPSGAALVGYLRDETTEMPAFNIRPAILILPGGGYAWCSSREADPVAMQFLQAGYNVFILTYTCRKDDTQPPLRWQPLIDAAGAILHIRRNAAKFRVDPFKVAVCGFSAGGHLAASTAILWDAEPVQKALGIHAEEARPDAVVLGYPVITSGIMTHGGSIKNLCGDDAELKATMSLENQIRGDLPPFFIWHTVEDGSVPVQNSLLLASALTEHKVPFELHLFNHDGHGTSTCTREVNTPNAHNRAWVDLCTDWLADLFNYHL</sequence>
<dbReference type="EMBL" id="JAGZGG010000012">
    <property type="protein sequence ID" value="MBS5332186.1"/>
    <property type="molecule type" value="Genomic_DNA"/>
</dbReference>
<dbReference type="AlphaFoldDB" id="A0A943D9I9"/>
<dbReference type="InterPro" id="IPR029058">
    <property type="entry name" value="AB_hydrolase_fold"/>
</dbReference>